<dbReference type="EMBL" id="JAAGWY010000002">
    <property type="protein sequence ID" value="NEN06174.1"/>
    <property type="molecule type" value="Genomic_DNA"/>
</dbReference>
<dbReference type="AlphaFoldDB" id="A0A6L9XYT2"/>
<comment type="caution">
    <text evidence="3">The sequence shown here is derived from an EMBL/GenBank/DDBJ whole genome shotgun (WGS) entry which is preliminary data.</text>
</comment>
<evidence type="ECO:0000313" key="3">
    <source>
        <dbReference type="EMBL" id="NEN06174.1"/>
    </source>
</evidence>
<gene>
    <name evidence="3" type="ORF">G3T36_09825</name>
</gene>
<feature type="transmembrane region" description="Helical" evidence="1">
    <location>
        <begin position="99"/>
        <end position="120"/>
    </location>
</feature>
<keyword evidence="1" id="KW-0812">Transmembrane</keyword>
<feature type="domain" description="DUF1707" evidence="2">
    <location>
        <begin position="12"/>
        <end position="64"/>
    </location>
</feature>
<keyword evidence="4" id="KW-1185">Reference proteome</keyword>
<sequence>MTDFTDPSESRIRLSHAERDQAVAALEAHARDGRLSDSELATRSASARAAVTRGDLAPLFADLPGGLPGSNATATFAPTGEPSRYNDRYSGGSTEGWRLVWTSIIPFIALILFFLTGLLWGFAYSWLWFFLIPVVAIIAYADGGRGRERNRDRYR</sequence>
<organism evidence="3 4">
    <name type="scientific">Leifsonia tongyongensis</name>
    <dbReference type="NCBI Taxonomy" id="1268043"/>
    <lineage>
        <taxon>Bacteria</taxon>
        <taxon>Bacillati</taxon>
        <taxon>Actinomycetota</taxon>
        <taxon>Actinomycetes</taxon>
        <taxon>Micrococcales</taxon>
        <taxon>Microbacteriaceae</taxon>
        <taxon>Leifsonia</taxon>
    </lineage>
</organism>
<keyword evidence="1" id="KW-0472">Membrane</keyword>
<dbReference type="Pfam" id="PF08044">
    <property type="entry name" value="DUF1707"/>
    <property type="match status" value="1"/>
</dbReference>
<feature type="transmembrane region" description="Helical" evidence="1">
    <location>
        <begin position="126"/>
        <end position="143"/>
    </location>
</feature>
<dbReference type="RefSeq" id="WP_163289616.1">
    <property type="nucleotide sequence ID" value="NZ_JAAGWY010000002.1"/>
</dbReference>
<protein>
    <submittedName>
        <fullName evidence="3">DUF1707 domain-containing protein</fullName>
    </submittedName>
</protein>
<dbReference type="InterPro" id="IPR012551">
    <property type="entry name" value="DUF1707_SHOCT-like"/>
</dbReference>
<evidence type="ECO:0000259" key="2">
    <source>
        <dbReference type="Pfam" id="PF08044"/>
    </source>
</evidence>
<keyword evidence="1" id="KW-1133">Transmembrane helix</keyword>
<reference evidence="3 4" key="1">
    <citation type="journal article" date="2014" name="J. Microbiol.">
        <title>Diaminobutyricibacter tongyongensis gen. nov., sp. nov. and Homoserinibacter gongjuensis gen. nov., sp. nov. belong to the family Microbacteriaceae.</title>
        <authorList>
            <person name="Kim S.J."/>
            <person name="Ahn J.H."/>
            <person name="Weon H.Y."/>
            <person name="Hamada M."/>
            <person name="Suzuki K."/>
            <person name="Kwon S.W."/>
        </authorList>
    </citation>
    <scope>NUCLEOTIDE SEQUENCE [LARGE SCALE GENOMIC DNA]</scope>
    <source>
        <strain evidence="3 4">NBRC 108724</strain>
    </source>
</reference>
<name>A0A6L9XYT2_9MICO</name>
<evidence type="ECO:0000313" key="4">
    <source>
        <dbReference type="Proteomes" id="UP000474967"/>
    </source>
</evidence>
<accession>A0A6L9XYT2</accession>
<evidence type="ECO:0000256" key="1">
    <source>
        <dbReference type="SAM" id="Phobius"/>
    </source>
</evidence>
<proteinExistence type="predicted"/>
<dbReference type="Proteomes" id="UP000474967">
    <property type="component" value="Unassembled WGS sequence"/>
</dbReference>